<name>A0AAD4R7R4_9BILA</name>
<comment type="subcellular location">
    <subcellularLocation>
        <location evidence="1">Cytoplasm</location>
    </subcellularLocation>
</comment>
<reference evidence="9" key="1">
    <citation type="submission" date="2022-01" db="EMBL/GenBank/DDBJ databases">
        <title>Genome Sequence Resource for Two Populations of Ditylenchus destructor, the Migratory Endoparasitic Phytonematode.</title>
        <authorList>
            <person name="Zhang H."/>
            <person name="Lin R."/>
            <person name="Xie B."/>
        </authorList>
    </citation>
    <scope>NUCLEOTIDE SEQUENCE</scope>
    <source>
        <strain evidence="9">BazhouSP</strain>
    </source>
</reference>
<evidence type="ECO:0000256" key="3">
    <source>
        <dbReference type="ARBA" id="ARBA00022574"/>
    </source>
</evidence>
<organism evidence="9 10">
    <name type="scientific">Ditylenchus destructor</name>
    <dbReference type="NCBI Taxonomy" id="166010"/>
    <lineage>
        <taxon>Eukaryota</taxon>
        <taxon>Metazoa</taxon>
        <taxon>Ecdysozoa</taxon>
        <taxon>Nematoda</taxon>
        <taxon>Chromadorea</taxon>
        <taxon>Rhabditida</taxon>
        <taxon>Tylenchina</taxon>
        <taxon>Tylenchomorpha</taxon>
        <taxon>Sphaerularioidea</taxon>
        <taxon>Anguinidae</taxon>
        <taxon>Anguininae</taxon>
        <taxon>Ditylenchus</taxon>
    </lineage>
</organism>
<dbReference type="Gene3D" id="2.130.10.10">
    <property type="entry name" value="YVTN repeat-like/Quinoprotein amine dehydrogenase"/>
    <property type="match status" value="2"/>
</dbReference>
<keyword evidence="4" id="KW-0819">tRNA processing</keyword>
<dbReference type="InterPro" id="IPR051973">
    <property type="entry name" value="tRNA_Anticodon_Mtase-Reg"/>
</dbReference>
<evidence type="ECO:0000256" key="1">
    <source>
        <dbReference type="ARBA" id="ARBA00004496"/>
    </source>
</evidence>
<gene>
    <name evidence="9" type="ORF">DdX_00997</name>
</gene>
<protein>
    <recommendedName>
        <fullName evidence="7">tRNA (34-2'-O)-methyltransferase regulator WDR6</fullName>
    </recommendedName>
</protein>
<accession>A0AAD4R7R4</accession>
<keyword evidence="10" id="KW-1185">Reference proteome</keyword>
<keyword evidence="5" id="KW-0677">Repeat</keyword>
<feature type="repeat" description="WD" evidence="8">
    <location>
        <begin position="191"/>
        <end position="223"/>
    </location>
</feature>
<dbReference type="GO" id="GO:0030488">
    <property type="term" value="P:tRNA methylation"/>
    <property type="evidence" value="ECO:0007669"/>
    <property type="project" value="TreeGrafter"/>
</dbReference>
<dbReference type="SUPFAM" id="SSF50978">
    <property type="entry name" value="WD40 repeat-like"/>
    <property type="match status" value="2"/>
</dbReference>
<comment type="caution">
    <text evidence="9">The sequence shown here is derived from an EMBL/GenBank/DDBJ whole genome shotgun (WGS) entry which is preliminary data.</text>
</comment>
<evidence type="ECO:0000313" key="10">
    <source>
        <dbReference type="Proteomes" id="UP001201812"/>
    </source>
</evidence>
<dbReference type="InterPro" id="IPR036322">
    <property type="entry name" value="WD40_repeat_dom_sf"/>
</dbReference>
<dbReference type="InterPro" id="IPR001680">
    <property type="entry name" value="WD40_rpt"/>
</dbReference>
<dbReference type="GO" id="GO:0005737">
    <property type="term" value="C:cytoplasm"/>
    <property type="evidence" value="ECO:0007669"/>
    <property type="project" value="UniProtKB-SubCell"/>
</dbReference>
<dbReference type="Pfam" id="PF00400">
    <property type="entry name" value="WD40"/>
    <property type="match status" value="2"/>
</dbReference>
<dbReference type="PANTHER" id="PTHR14344">
    <property type="entry name" value="WD REPEAT PROTEIN"/>
    <property type="match status" value="1"/>
</dbReference>
<evidence type="ECO:0000256" key="7">
    <source>
        <dbReference type="ARBA" id="ARBA00040154"/>
    </source>
</evidence>
<evidence type="ECO:0000313" key="9">
    <source>
        <dbReference type="EMBL" id="KAI1728794.1"/>
    </source>
</evidence>
<proteinExistence type="inferred from homology"/>
<dbReference type="Proteomes" id="UP001201812">
    <property type="component" value="Unassembled WGS sequence"/>
</dbReference>
<evidence type="ECO:0000256" key="2">
    <source>
        <dbReference type="ARBA" id="ARBA00022490"/>
    </source>
</evidence>
<evidence type="ECO:0000256" key="6">
    <source>
        <dbReference type="ARBA" id="ARBA00038255"/>
    </source>
</evidence>
<evidence type="ECO:0000256" key="8">
    <source>
        <dbReference type="PROSITE-ProRule" id="PRU00221"/>
    </source>
</evidence>
<dbReference type="EMBL" id="JAKKPZ010000001">
    <property type="protein sequence ID" value="KAI1728794.1"/>
    <property type="molecule type" value="Genomic_DNA"/>
</dbReference>
<evidence type="ECO:0000256" key="5">
    <source>
        <dbReference type="ARBA" id="ARBA00022737"/>
    </source>
</evidence>
<keyword evidence="3 8" id="KW-0853">WD repeat</keyword>
<dbReference type="PANTHER" id="PTHR14344:SF3">
    <property type="entry name" value="WD REPEAT-CONTAINING PROTEIN 6"/>
    <property type="match status" value="1"/>
</dbReference>
<comment type="similarity">
    <text evidence="6">Belongs to the WD repeat WDR6 family.</text>
</comment>
<sequence>MLLAPRLVISKSEDDHPLDEGSNKFFASSGYVLEEYCLNRDRNVEMKNSIPFLTHKRSTIYGFTEGTIEEENRVVCCYGEKELSVYELSAKKLYNFHFYDWIISAKLLECGQLSMLSASNQCSLYKLNRASSNIVNLTETFSLQFAHSAVIISALMNGRKWDELGVYVGTMFGPIHEFLPASNGASIVRTFDGHNGMVFDIRIENNHLFSVGDDRSLRVWTLSQLLNKSSTQIAEVYGHLARPLKIEFAPESSLVFTAGDDQTVCMWKWRHLLGRQEELFLHYKICLYGCGSIRSLLRLGDILLVGSVSGSMSSVHFHENVATANEDVSKLPQKMLNFLRISPHVYFFVDRLKTLHHYDVRTLTDTIIFNDPTMKANSMSVSGNQEFVVVSTEKRVHIIRVNDLYQRNIQLETVAMSILWIDNSLLVALINGYSTVYRIDSSMGLIACATFSVKSNTDVRCGLSIKDELVLGTRKGLIIVFSKPNNYNGGQFEWNMQTYLRAHNSESIMDLHVVNQTASIFASLGRDEWLRRWRLVKHNDEKILLEEISSTRLFQLPYKFISFKDKTYIASFVADSFELVDLENNLVQCKVFCGGGNRCWNLAAKENSEQLQLDYVYKSTFKSVHFKLFDVKHITSPLHEGQILALRVYCKKSTGERFILSGGQDGRLVCAQLKGQTVHQNIESLSPIFATQQHASTIFDIDLLVTSPRNIPVQEEYVIMASVGGRSELFLWHLDLKSSAFTALFTTRILKSDQADDCRILAVRLLESPRMDGILTFVLCSDGILRCYKFVRFAKIPFTEQFSVEIDCLSMFGKLEILGENIYLISTCGQLHVYQFQARTSIASNVGRFLVEPCGLSALALFDLREIKNAAHYAIVGSESGAVHVVEILVKETDIKSLSSLTVHASTVTDVRAIQCKNSDLEFMSVALDCRLIIMQYCSVKKQISIKKCILLNVADPSAIISCQETTADSATEIQQPRKFFIAGNGIEYVSI</sequence>
<keyword evidence="2" id="KW-0963">Cytoplasm</keyword>
<dbReference type="AlphaFoldDB" id="A0AAD4R7R4"/>
<dbReference type="PROSITE" id="PS50082">
    <property type="entry name" value="WD_REPEATS_2"/>
    <property type="match status" value="2"/>
</dbReference>
<dbReference type="SMART" id="SM00320">
    <property type="entry name" value="WD40"/>
    <property type="match status" value="5"/>
</dbReference>
<evidence type="ECO:0000256" key="4">
    <source>
        <dbReference type="ARBA" id="ARBA00022694"/>
    </source>
</evidence>
<feature type="repeat" description="WD" evidence="8">
    <location>
        <begin position="236"/>
        <end position="268"/>
    </location>
</feature>
<dbReference type="InterPro" id="IPR015943">
    <property type="entry name" value="WD40/YVTN_repeat-like_dom_sf"/>
</dbReference>